<dbReference type="EMBL" id="SOZI01000062">
    <property type="protein sequence ID" value="TNY20629.1"/>
    <property type="molecule type" value="Genomic_DNA"/>
</dbReference>
<feature type="region of interest" description="Disordered" evidence="1">
    <location>
        <begin position="1"/>
        <end position="36"/>
    </location>
</feature>
<evidence type="ECO:0000313" key="2">
    <source>
        <dbReference type="EMBL" id="TNY20629.1"/>
    </source>
</evidence>
<proteinExistence type="predicted"/>
<feature type="non-terminal residue" evidence="2">
    <location>
        <position position="298"/>
    </location>
</feature>
<evidence type="ECO:0000313" key="3">
    <source>
        <dbReference type="Proteomes" id="UP000311382"/>
    </source>
</evidence>
<name>A0A5C5FW98_9BASI</name>
<comment type="caution">
    <text evidence="2">The sequence shown here is derived from an EMBL/GenBank/DDBJ whole genome shotgun (WGS) entry which is preliminary data.</text>
</comment>
<protein>
    <submittedName>
        <fullName evidence="2">Uncharacterized protein</fullName>
    </submittedName>
</protein>
<feature type="region of interest" description="Disordered" evidence="1">
    <location>
        <begin position="52"/>
        <end position="71"/>
    </location>
</feature>
<accession>A0A5C5FW98</accession>
<gene>
    <name evidence="2" type="ORF">DMC30DRAFT_397256</name>
</gene>
<feature type="compositionally biased region" description="Low complexity" evidence="1">
    <location>
        <begin position="24"/>
        <end position="34"/>
    </location>
</feature>
<feature type="compositionally biased region" description="Basic residues" evidence="1">
    <location>
        <begin position="235"/>
        <end position="244"/>
    </location>
</feature>
<keyword evidence="3" id="KW-1185">Reference proteome</keyword>
<sequence length="298" mass="32105">MSTLRPLLGTRSRSRLVGPEPVASSSHPLSRSSSATRLGGLPCSLCALASPPPSLHHHQRPPLPEPRAHHRPCSSTRLALKHARPLVNGLVVVPRCPSLVVASRADAPPAALGPSQRRARPPRRLFAPSSQPQVSLLPIVAHEAEGVPGLRVRPRALLGEHLHSARQPRRFCPSSAAAALQRGRRKGLGSRTRGGRPRRPRRVGAAIDGQGGRPGRDQAGAQGAGQARAHEVQTRRRRRAHQRRARQDGLPVKGGGRLCCTRLVVVQSRRICLLPATLSPRERERSPLTAPARAAREP</sequence>
<dbReference type="AlphaFoldDB" id="A0A5C5FW98"/>
<feature type="region of interest" description="Disordered" evidence="1">
    <location>
        <begin position="106"/>
        <end position="130"/>
    </location>
</feature>
<feature type="compositionally biased region" description="Low complexity" evidence="1">
    <location>
        <begin position="217"/>
        <end position="227"/>
    </location>
</feature>
<feature type="compositionally biased region" description="Basic residues" evidence="1">
    <location>
        <begin position="182"/>
        <end position="202"/>
    </location>
</feature>
<organism evidence="2 3">
    <name type="scientific">Rhodotorula diobovata</name>
    <dbReference type="NCBI Taxonomy" id="5288"/>
    <lineage>
        <taxon>Eukaryota</taxon>
        <taxon>Fungi</taxon>
        <taxon>Dikarya</taxon>
        <taxon>Basidiomycota</taxon>
        <taxon>Pucciniomycotina</taxon>
        <taxon>Microbotryomycetes</taxon>
        <taxon>Sporidiobolales</taxon>
        <taxon>Sporidiobolaceae</taxon>
        <taxon>Rhodotorula</taxon>
    </lineage>
</organism>
<reference evidence="2 3" key="1">
    <citation type="submission" date="2019-03" db="EMBL/GenBank/DDBJ databases">
        <title>Rhodosporidium diobovatum UCD-FST 08-225 genome sequencing, assembly, and annotation.</title>
        <authorList>
            <person name="Fakankun I.U."/>
            <person name="Fristensky B."/>
            <person name="Levin D.B."/>
        </authorList>
    </citation>
    <scope>NUCLEOTIDE SEQUENCE [LARGE SCALE GENOMIC DNA]</scope>
    <source>
        <strain evidence="2 3">UCD-FST 08-225</strain>
    </source>
</reference>
<dbReference type="Proteomes" id="UP000311382">
    <property type="component" value="Unassembled WGS sequence"/>
</dbReference>
<feature type="region of interest" description="Disordered" evidence="1">
    <location>
        <begin position="164"/>
        <end position="252"/>
    </location>
</feature>
<evidence type="ECO:0000256" key="1">
    <source>
        <dbReference type="SAM" id="MobiDB-lite"/>
    </source>
</evidence>